<protein>
    <submittedName>
        <fullName evidence="4">FecR domain-containing protein</fullName>
    </submittedName>
</protein>
<dbReference type="PANTHER" id="PTHR30273">
    <property type="entry name" value="PERIPLASMIC SIGNAL SENSOR AND SIGMA FACTOR ACTIVATOR FECR-RELATED"/>
    <property type="match status" value="1"/>
</dbReference>
<dbReference type="EMBL" id="BAABJI010000001">
    <property type="protein sequence ID" value="GAA4904604.1"/>
    <property type="molecule type" value="Genomic_DNA"/>
</dbReference>
<feature type="domain" description="FecR protein" evidence="2">
    <location>
        <begin position="111"/>
        <end position="202"/>
    </location>
</feature>
<evidence type="ECO:0000313" key="5">
    <source>
        <dbReference type="Proteomes" id="UP001501436"/>
    </source>
</evidence>
<name>A0ABP9FKN2_9SPHI</name>
<dbReference type="InterPro" id="IPR012373">
    <property type="entry name" value="Ferrdict_sens_TM"/>
</dbReference>
<evidence type="ECO:0000259" key="2">
    <source>
        <dbReference type="Pfam" id="PF04773"/>
    </source>
</evidence>
<keyword evidence="1" id="KW-1133">Transmembrane helix</keyword>
<feature type="transmembrane region" description="Helical" evidence="1">
    <location>
        <begin position="74"/>
        <end position="94"/>
    </location>
</feature>
<dbReference type="Pfam" id="PF04773">
    <property type="entry name" value="FecR"/>
    <property type="match status" value="1"/>
</dbReference>
<dbReference type="Pfam" id="PF16344">
    <property type="entry name" value="FecR_C"/>
    <property type="match status" value="1"/>
</dbReference>
<gene>
    <name evidence="4" type="ORF">GCM10023313_03980</name>
</gene>
<keyword evidence="5" id="KW-1185">Reference proteome</keyword>
<evidence type="ECO:0000313" key="4">
    <source>
        <dbReference type="EMBL" id="GAA4904604.1"/>
    </source>
</evidence>
<keyword evidence="1" id="KW-0812">Transmembrane</keyword>
<organism evidence="4 5">
    <name type="scientific">Mucilaginibacter defluvii</name>
    <dbReference type="NCBI Taxonomy" id="1196019"/>
    <lineage>
        <taxon>Bacteria</taxon>
        <taxon>Pseudomonadati</taxon>
        <taxon>Bacteroidota</taxon>
        <taxon>Sphingobacteriia</taxon>
        <taxon>Sphingobacteriales</taxon>
        <taxon>Sphingobacteriaceae</taxon>
        <taxon>Mucilaginibacter</taxon>
    </lineage>
</organism>
<comment type="caution">
    <text evidence="4">The sequence shown here is derived from an EMBL/GenBank/DDBJ whole genome shotgun (WGS) entry which is preliminary data.</text>
</comment>
<dbReference type="Proteomes" id="UP001501436">
    <property type="component" value="Unassembled WGS sequence"/>
</dbReference>
<dbReference type="Gene3D" id="2.60.120.1440">
    <property type="match status" value="1"/>
</dbReference>
<evidence type="ECO:0000256" key="1">
    <source>
        <dbReference type="SAM" id="Phobius"/>
    </source>
</evidence>
<dbReference type="RefSeq" id="WP_345329251.1">
    <property type="nucleotide sequence ID" value="NZ_BAABJI010000001.1"/>
</dbReference>
<dbReference type="PIRSF" id="PIRSF018266">
    <property type="entry name" value="FecR"/>
    <property type="match status" value="1"/>
</dbReference>
<sequence length="327" mass="36986">MMKDEIWNYIIKRFSNAETDASRQALDEWIAASPDHKQLYDEAVTLWMLAEKLPREAAEPVFENNVRQFRPKRLYIRFAAACAGLLVVFAALLLKQKHEQKNIVWVSHSASRGKMLSVTLPDSTTVMLNSGSTITYSNNFDYDNTRLIKLTGEAFFKVTHRKKQPFVVQTRMLKTVVLGTSFNVRAYINEPEIGVAVATGKVGVVADVRQQSNQPVFLLPNMRLAYNVNSGKYHTDSSFPGMAGEWQKGILTFEQTPVLDALQTISRRFNVQFDTAAYKHTACRLTAKFNNQNLHSILSTLKAAMNVQIRQTNNIIYIKGGTAYNQP</sequence>
<feature type="domain" description="Protein FecR C-terminal" evidence="3">
    <location>
        <begin position="251"/>
        <end position="318"/>
    </location>
</feature>
<dbReference type="Gene3D" id="3.55.50.30">
    <property type="match status" value="1"/>
</dbReference>
<dbReference type="InterPro" id="IPR006860">
    <property type="entry name" value="FecR"/>
</dbReference>
<proteinExistence type="predicted"/>
<accession>A0ABP9FKN2</accession>
<evidence type="ECO:0000259" key="3">
    <source>
        <dbReference type="Pfam" id="PF16344"/>
    </source>
</evidence>
<keyword evidence="1" id="KW-0472">Membrane</keyword>
<dbReference type="InterPro" id="IPR032508">
    <property type="entry name" value="FecR_C"/>
</dbReference>
<dbReference type="PANTHER" id="PTHR30273:SF2">
    <property type="entry name" value="PROTEIN FECR"/>
    <property type="match status" value="1"/>
</dbReference>
<reference evidence="5" key="1">
    <citation type="journal article" date="2019" name="Int. J. Syst. Evol. Microbiol.">
        <title>The Global Catalogue of Microorganisms (GCM) 10K type strain sequencing project: providing services to taxonomists for standard genome sequencing and annotation.</title>
        <authorList>
            <consortium name="The Broad Institute Genomics Platform"/>
            <consortium name="The Broad Institute Genome Sequencing Center for Infectious Disease"/>
            <person name="Wu L."/>
            <person name="Ma J."/>
        </authorList>
    </citation>
    <scope>NUCLEOTIDE SEQUENCE [LARGE SCALE GENOMIC DNA]</scope>
    <source>
        <strain evidence="5">JCM 18283</strain>
    </source>
</reference>